<gene>
    <name evidence="1" type="ORF">H8E19_18075</name>
</gene>
<accession>A0A8J6T568</accession>
<dbReference type="Proteomes" id="UP000650524">
    <property type="component" value="Unassembled WGS sequence"/>
</dbReference>
<name>A0A8J6T568_9DELT</name>
<proteinExistence type="predicted"/>
<organism evidence="1 2">
    <name type="scientific">Candidatus Desulfacyla euxinica</name>
    <dbReference type="NCBI Taxonomy" id="2841693"/>
    <lineage>
        <taxon>Bacteria</taxon>
        <taxon>Deltaproteobacteria</taxon>
        <taxon>Candidatus Desulfacyla</taxon>
    </lineage>
</organism>
<evidence type="ECO:0000313" key="1">
    <source>
        <dbReference type="EMBL" id="MBC8179315.1"/>
    </source>
</evidence>
<evidence type="ECO:0000313" key="2">
    <source>
        <dbReference type="Proteomes" id="UP000650524"/>
    </source>
</evidence>
<comment type="caution">
    <text evidence="1">The sequence shown here is derived from an EMBL/GenBank/DDBJ whole genome shotgun (WGS) entry which is preliminary data.</text>
</comment>
<protein>
    <submittedName>
        <fullName evidence="1">DUF72 domain-containing protein</fullName>
    </submittedName>
</protein>
<dbReference type="EMBL" id="JACNJD010000372">
    <property type="protein sequence ID" value="MBC8179315.1"/>
    <property type="molecule type" value="Genomic_DNA"/>
</dbReference>
<feature type="non-terminal residue" evidence="1">
    <location>
        <position position="41"/>
    </location>
</feature>
<dbReference type="AlphaFoldDB" id="A0A8J6T568"/>
<reference evidence="1 2" key="1">
    <citation type="submission" date="2020-08" db="EMBL/GenBank/DDBJ databases">
        <title>Bridging the membrane lipid divide: bacteria of the FCB group superphylum have the potential to synthesize archaeal ether lipids.</title>
        <authorList>
            <person name="Villanueva L."/>
            <person name="Von Meijenfeldt F.A.B."/>
            <person name="Westbye A.B."/>
            <person name="Yadav S."/>
            <person name="Hopmans E.C."/>
            <person name="Dutilh B.E."/>
            <person name="Sinninghe Damste J.S."/>
        </authorList>
    </citation>
    <scope>NUCLEOTIDE SEQUENCE [LARGE SCALE GENOMIC DNA]</scope>
    <source>
        <strain evidence="1">NIOZ-UU27</strain>
    </source>
</reference>
<sequence length="41" mass="4743">MGNEKIESIASFQFRDLHPDLFMGTASDRYAGWMGQIYTEE</sequence>